<dbReference type="PANTHER" id="PTHR36115">
    <property type="entry name" value="PROLINE-RICH ANTIGEN HOMOLOG-RELATED"/>
    <property type="match status" value="1"/>
</dbReference>
<keyword evidence="9" id="KW-1185">Reference proteome</keyword>
<evidence type="ECO:0000256" key="4">
    <source>
        <dbReference type="ARBA" id="ARBA00022989"/>
    </source>
</evidence>
<reference evidence="8 9" key="1">
    <citation type="submission" date="2019-02" db="EMBL/GenBank/DDBJ databases">
        <title>Pedobacter sp. RP-3-21 sp. nov., isolated from Arctic soil.</title>
        <authorList>
            <person name="Dahal R.H."/>
        </authorList>
    </citation>
    <scope>NUCLEOTIDE SEQUENCE [LARGE SCALE GENOMIC DNA]</scope>
    <source>
        <strain evidence="8 9">RP-3-21</strain>
    </source>
</reference>
<dbReference type="InterPro" id="IPR051791">
    <property type="entry name" value="Pra-immunoreactive"/>
</dbReference>
<dbReference type="GO" id="GO:0005886">
    <property type="term" value="C:plasma membrane"/>
    <property type="evidence" value="ECO:0007669"/>
    <property type="project" value="UniProtKB-SubCell"/>
</dbReference>
<feature type="domain" description="RDD" evidence="7">
    <location>
        <begin position="17"/>
        <end position="122"/>
    </location>
</feature>
<proteinExistence type="predicted"/>
<comment type="subcellular location">
    <subcellularLocation>
        <location evidence="1">Cell membrane</location>
        <topology evidence="1">Multi-pass membrane protein</topology>
    </subcellularLocation>
</comment>
<protein>
    <submittedName>
        <fullName evidence="8">RDD family protein</fullName>
    </submittedName>
</protein>
<name>A0A4R0Q4Y3_9SPHI</name>
<feature type="transmembrane region" description="Helical" evidence="6">
    <location>
        <begin position="26"/>
        <end position="46"/>
    </location>
</feature>
<dbReference type="RefSeq" id="WP_131528708.1">
    <property type="nucleotide sequence ID" value="NZ_SJSO01000005.1"/>
</dbReference>
<dbReference type="PANTHER" id="PTHR36115:SF4">
    <property type="entry name" value="MEMBRANE PROTEIN"/>
    <property type="match status" value="1"/>
</dbReference>
<keyword evidence="5 6" id="KW-0472">Membrane</keyword>
<dbReference type="Pfam" id="PF06271">
    <property type="entry name" value="RDD"/>
    <property type="match status" value="1"/>
</dbReference>
<feature type="transmembrane region" description="Helical" evidence="6">
    <location>
        <begin position="58"/>
        <end position="78"/>
    </location>
</feature>
<keyword evidence="4 6" id="KW-1133">Transmembrane helix</keyword>
<gene>
    <name evidence="8" type="ORF">EZ456_07135</name>
</gene>
<evidence type="ECO:0000256" key="3">
    <source>
        <dbReference type="ARBA" id="ARBA00022692"/>
    </source>
</evidence>
<dbReference type="EMBL" id="SJSO01000005">
    <property type="protein sequence ID" value="TCD27717.1"/>
    <property type="molecule type" value="Genomic_DNA"/>
</dbReference>
<dbReference type="OrthoDB" id="762068at2"/>
<dbReference type="AlphaFoldDB" id="A0A4R0Q4Y3"/>
<evidence type="ECO:0000313" key="9">
    <source>
        <dbReference type="Proteomes" id="UP000293925"/>
    </source>
</evidence>
<dbReference type="InterPro" id="IPR010432">
    <property type="entry name" value="RDD"/>
</dbReference>
<evidence type="ECO:0000256" key="2">
    <source>
        <dbReference type="ARBA" id="ARBA00022475"/>
    </source>
</evidence>
<accession>A0A4R0Q4Y3</accession>
<evidence type="ECO:0000256" key="6">
    <source>
        <dbReference type="SAM" id="Phobius"/>
    </source>
</evidence>
<organism evidence="8 9">
    <name type="scientific">Pedobacter psychrodurus</name>
    <dbReference type="NCBI Taxonomy" id="2530456"/>
    <lineage>
        <taxon>Bacteria</taxon>
        <taxon>Pseudomonadati</taxon>
        <taxon>Bacteroidota</taxon>
        <taxon>Sphingobacteriia</taxon>
        <taxon>Sphingobacteriales</taxon>
        <taxon>Sphingobacteriaceae</taxon>
        <taxon>Pedobacter</taxon>
    </lineage>
</organism>
<comment type="caution">
    <text evidence="8">The sequence shown here is derived from an EMBL/GenBank/DDBJ whole genome shotgun (WGS) entry which is preliminary data.</text>
</comment>
<evidence type="ECO:0000259" key="7">
    <source>
        <dbReference type="Pfam" id="PF06271"/>
    </source>
</evidence>
<evidence type="ECO:0000313" key="8">
    <source>
        <dbReference type="EMBL" id="TCD27717.1"/>
    </source>
</evidence>
<keyword evidence="3 6" id="KW-0812">Transmembrane</keyword>
<sequence>MDFNNNYQEIDLEYCRATTVKRFTNYLIDLVVFYIIAFGIAIILGIVKPELLDSFEGLSGRLISLLLYGIVMFITEAMSNGRSIGKLITGTRAVNPDGSDITFQKAFIRNIVRAIPFNAFSALGNPCAPWHDLWSDTIVIEEKKLALQTQKIDLFDSVKNQTL</sequence>
<evidence type="ECO:0000256" key="5">
    <source>
        <dbReference type="ARBA" id="ARBA00023136"/>
    </source>
</evidence>
<dbReference type="Proteomes" id="UP000293925">
    <property type="component" value="Unassembled WGS sequence"/>
</dbReference>
<evidence type="ECO:0000256" key="1">
    <source>
        <dbReference type="ARBA" id="ARBA00004651"/>
    </source>
</evidence>
<keyword evidence="2" id="KW-1003">Cell membrane</keyword>